<evidence type="ECO:0000313" key="3">
    <source>
        <dbReference type="Proteomes" id="UP000287144"/>
    </source>
</evidence>
<dbReference type="EMBL" id="NKCK01000012">
    <property type="protein sequence ID" value="RSM12931.1"/>
    <property type="molecule type" value="Genomic_DNA"/>
</dbReference>
<dbReference type="InterPro" id="IPR001810">
    <property type="entry name" value="F-box_dom"/>
</dbReference>
<comment type="caution">
    <text evidence="2">The sequence shown here is derived from an EMBL/GenBank/DDBJ whole genome shotgun (WGS) entry which is preliminary data.</text>
</comment>
<evidence type="ECO:0000259" key="1">
    <source>
        <dbReference type="PROSITE" id="PS50181"/>
    </source>
</evidence>
<dbReference type="SUPFAM" id="SSF81383">
    <property type="entry name" value="F-box domain"/>
    <property type="match status" value="1"/>
</dbReference>
<dbReference type="Proteomes" id="UP000287144">
    <property type="component" value="Unassembled WGS sequence"/>
</dbReference>
<dbReference type="Gene3D" id="2.30.30.390">
    <property type="entry name" value="Hemimethylated DNA-binding domain"/>
    <property type="match status" value="1"/>
</dbReference>
<dbReference type="Gene3D" id="1.20.1280.50">
    <property type="match status" value="1"/>
</dbReference>
<dbReference type="InterPro" id="IPR036047">
    <property type="entry name" value="F-box-like_dom_sf"/>
</dbReference>
<dbReference type="PROSITE" id="PS50181">
    <property type="entry name" value="FBOX"/>
    <property type="match status" value="1"/>
</dbReference>
<dbReference type="AlphaFoldDB" id="A0A428UF65"/>
<evidence type="ECO:0000313" key="2">
    <source>
        <dbReference type="EMBL" id="RSM12931.1"/>
    </source>
</evidence>
<keyword evidence="3" id="KW-1185">Reference proteome</keyword>
<dbReference type="Pfam" id="PF08755">
    <property type="entry name" value="YccV-like"/>
    <property type="match status" value="1"/>
</dbReference>
<organism evidence="2 3">
    <name type="scientific">Fusarium oligoseptatum</name>
    <dbReference type="NCBI Taxonomy" id="2604345"/>
    <lineage>
        <taxon>Eukaryota</taxon>
        <taxon>Fungi</taxon>
        <taxon>Dikarya</taxon>
        <taxon>Ascomycota</taxon>
        <taxon>Pezizomycotina</taxon>
        <taxon>Sordariomycetes</taxon>
        <taxon>Hypocreomycetidae</taxon>
        <taxon>Hypocreales</taxon>
        <taxon>Nectriaceae</taxon>
        <taxon>Fusarium</taxon>
        <taxon>Fusarium solani species complex</taxon>
    </lineage>
</organism>
<feature type="domain" description="F-box" evidence="1">
    <location>
        <begin position="1"/>
        <end position="47"/>
    </location>
</feature>
<reference evidence="2 3" key="1">
    <citation type="submission" date="2017-06" db="EMBL/GenBank/DDBJ databases">
        <title>Comparative genomic analysis of Ambrosia Fusariam Clade fungi.</title>
        <authorList>
            <person name="Stajich J.E."/>
            <person name="Carrillo J."/>
            <person name="Kijimoto T."/>
            <person name="Eskalen A."/>
            <person name="O'Donnell K."/>
            <person name="Kasson M."/>
        </authorList>
    </citation>
    <scope>NUCLEOTIDE SEQUENCE [LARGE SCALE GENOMIC DNA]</scope>
    <source>
        <strain evidence="2 3">NRRL62579</strain>
    </source>
</reference>
<accession>A0A428UF65</accession>
<proteinExistence type="predicted"/>
<sequence length="521" mass="59809">MSFSEVPDEIIQHLLYYVSPEDTLTSFQLISHRLRRLANEPLLWRYHCQSSFKFWHPEHRFHQRLRDRAPETPWKKLFIIRKCRNAQISRLLDEILATKVGRLRRFEEVCKLGYDAKDFLLEQCNADDSIDDHLARRYYSGALLDSVHRSLAVEEWHKIQVASVDPNAHPSGFDLERVLGAFDLFVLHDQPGDIDDIGHMLDAMAAEFRNTRPDIDVLTTRQKALALNRWLHINNLTVFAEQGKTLEGAPASQPNAPLERMYLDPYGSSEEVPMADLQAMIARLGWQSSTDVFLAPVSPIAIATRTARNIRATAARVMEARDEADIELTQLITGNDSTNIDAALYSALWASLLLTPADAFEWDEALEPFLNRFAKSWCEDAWLVEKYIFPRNGERKQPVLYKIGQVFKHRRYGWIGAVNGWTDQGTRRLPTPHTVAIDETLDDNSDTELPNLVRPRNRTFYTCVRTSGPERHVVAEDNIVLIRDPSEVPKSLFPQAGKFFKRFDAETCSFVSNITEQYPDD</sequence>
<name>A0A428UF65_9HYPO</name>
<gene>
    <name evidence="2" type="ORF">CEP52_002227</name>
</gene>
<dbReference type="GO" id="GO:0003677">
    <property type="term" value="F:DNA binding"/>
    <property type="evidence" value="ECO:0007669"/>
    <property type="project" value="InterPro"/>
</dbReference>
<dbReference type="SMART" id="SM00992">
    <property type="entry name" value="YccV-like"/>
    <property type="match status" value="1"/>
</dbReference>
<protein>
    <recommendedName>
        <fullName evidence="1">F-box domain-containing protein</fullName>
    </recommendedName>
</protein>
<dbReference type="SUPFAM" id="SSF141255">
    <property type="entry name" value="YccV-like"/>
    <property type="match status" value="1"/>
</dbReference>
<dbReference type="InterPro" id="IPR036623">
    <property type="entry name" value="Hemimethylated_DNA-bd_sf"/>
</dbReference>
<dbReference type="InterPro" id="IPR011722">
    <property type="entry name" value="Hemimethylated_DNA-bd_dom"/>
</dbReference>
<dbReference type="STRING" id="1325735.A0A428UF65"/>
<dbReference type="Pfam" id="PF12937">
    <property type="entry name" value="F-box-like"/>
    <property type="match status" value="1"/>
</dbReference>